<dbReference type="InterPro" id="IPR035979">
    <property type="entry name" value="RBD_domain_sf"/>
</dbReference>
<comment type="caution">
    <text evidence="7">The sequence shown here is derived from an EMBL/GenBank/DDBJ whole genome shotgun (WGS) entry which is preliminary data.</text>
</comment>
<keyword evidence="4" id="KW-0694">RNA-binding</keyword>
<dbReference type="GO" id="GO:0006397">
    <property type="term" value="P:mRNA processing"/>
    <property type="evidence" value="ECO:0007669"/>
    <property type="project" value="UniProtKB-KW"/>
</dbReference>
<dbReference type="Pfam" id="PF00076">
    <property type="entry name" value="RRM_1"/>
    <property type="match status" value="1"/>
</dbReference>
<evidence type="ECO:0000256" key="5">
    <source>
        <dbReference type="SAM" id="MobiDB-lite"/>
    </source>
</evidence>
<dbReference type="PROSITE" id="PS50102">
    <property type="entry name" value="RRM"/>
    <property type="match status" value="1"/>
</dbReference>
<evidence type="ECO:0000256" key="3">
    <source>
        <dbReference type="ARBA" id="ARBA00023187"/>
    </source>
</evidence>
<dbReference type="InterPro" id="IPR050907">
    <property type="entry name" value="SRSF"/>
</dbReference>
<dbReference type="InterPro" id="IPR012677">
    <property type="entry name" value="Nucleotide-bd_a/b_plait_sf"/>
</dbReference>
<keyword evidence="1" id="KW-0507">mRNA processing</keyword>
<dbReference type="SUPFAM" id="SSF54928">
    <property type="entry name" value="RNA-binding domain, RBD"/>
    <property type="match status" value="1"/>
</dbReference>
<keyword evidence="2" id="KW-0747">Spliceosome</keyword>
<sequence>MREIMRGKEKENEDGGWQTVRRRQIGNRLTHSFFISGFPHGTTAEDLWGVASNLGKMVDAYVSPKRRFNKEHFGFIRFSNVRDVEGLTRRLNEIVMGGRKISVNLAKTPRHLGFNNVQKGGVKEMHGRNTVCSMVTGVLEDNHNSQGGGNKVSFRDMVAGIKTVQSKEQVVVGGGTSNWKSFTIPDEGGVYPSSFFGRSLLGEAKDGKSLCSVKLLKTEGIGADFDVVYVGGLHVLLVFNQEMGARKFLDTNKQWWDTYLCSLEVWSGHAFPRLRIVGLKILGVPLHLRDDITYDEIAKGFGKIVWPSQSSWMVEDCTGGSVQVLSEVWKSIDESVQISWKNITYIVMVKEDPVVWVPNFYDEDRVPSPSMNSDREHVGDEEEDWNDGDRREDWANEEGGYLDGLGGSAMLDPERLDQGIGLSLNEVFSCESQVQETEENHVAGDKVEGSFSTRKSTLSITKETLEGVDPASVVGKENDNGPNKWTSIDTRQITSAPQLGLQPILPDLNDRAFSSASGEAEGIISLPSSSRLVSKGRNQRSGAGCLAESVHRSSGKMVFLEEYR</sequence>
<proteinExistence type="predicted"/>
<evidence type="ECO:0000256" key="4">
    <source>
        <dbReference type="PROSITE-ProRule" id="PRU00176"/>
    </source>
</evidence>
<evidence type="ECO:0000256" key="1">
    <source>
        <dbReference type="ARBA" id="ARBA00022664"/>
    </source>
</evidence>
<reference evidence="7 8" key="1">
    <citation type="submission" date="2024-04" db="EMBL/GenBank/DDBJ databases">
        <title>The reference genome of an endangered Asteraceae, Deinandra increscens subsp. villosa, native to the Central Coast of California.</title>
        <authorList>
            <person name="Guilliams M."/>
            <person name="Hasenstab-Lehman K."/>
            <person name="Meyer R."/>
            <person name="Mcevoy S."/>
        </authorList>
    </citation>
    <scope>NUCLEOTIDE SEQUENCE [LARGE SCALE GENOMIC DNA]</scope>
    <source>
        <tissue evidence="7">Leaf</tissue>
    </source>
</reference>
<dbReference type="SMART" id="SM00360">
    <property type="entry name" value="RRM"/>
    <property type="match status" value="1"/>
</dbReference>
<dbReference type="EMBL" id="JBCNJP010000011">
    <property type="protein sequence ID" value="KAK9071462.1"/>
    <property type="molecule type" value="Genomic_DNA"/>
</dbReference>
<evidence type="ECO:0000313" key="7">
    <source>
        <dbReference type="EMBL" id="KAK9071462.1"/>
    </source>
</evidence>
<dbReference type="AlphaFoldDB" id="A0AAP0DF55"/>
<evidence type="ECO:0000313" key="8">
    <source>
        <dbReference type="Proteomes" id="UP001408789"/>
    </source>
</evidence>
<evidence type="ECO:0000259" key="6">
    <source>
        <dbReference type="PROSITE" id="PS50102"/>
    </source>
</evidence>
<keyword evidence="8" id="KW-1185">Reference proteome</keyword>
<dbReference type="InterPro" id="IPR000504">
    <property type="entry name" value="RRM_dom"/>
</dbReference>
<evidence type="ECO:0000256" key="2">
    <source>
        <dbReference type="ARBA" id="ARBA00022728"/>
    </source>
</evidence>
<name>A0AAP0DF55_9ASTR</name>
<feature type="domain" description="RRM" evidence="6">
    <location>
        <begin position="31"/>
        <end position="108"/>
    </location>
</feature>
<feature type="region of interest" description="Disordered" evidence="5">
    <location>
        <begin position="366"/>
        <end position="392"/>
    </location>
</feature>
<accession>A0AAP0DF55</accession>
<dbReference type="GO" id="GO:0003723">
    <property type="term" value="F:RNA binding"/>
    <property type="evidence" value="ECO:0007669"/>
    <property type="project" value="UniProtKB-UniRule"/>
</dbReference>
<organism evidence="7 8">
    <name type="scientific">Deinandra increscens subsp. villosa</name>
    <dbReference type="NCBI Taxonomy" id="3103831"/>
    <lineage>
        <taxon>Eukaryota</taxon>
        <taxon>Viridiplantae</taxon>
        <taxon>Streptophyta</taxon>
        <taxon>Embryophyta</taxon>
        <taxon>Tracheophyta</taxon>
        <taxon>Spermatophyta</taxon>
        <taxon>Magnoliopsida</taxon>
        <taxon>eudicotyledons</taxon>
        <taxon>Gunneridae</taxon>
        <taxon>Pentapetalae</taxon>
        <taxon>asterids</taxon>
        <taxon>campanulids</taxon>
        <taxon>Asterales</taxon>
        <taxon>Asteraceae</taxon>
        <taxon>Asteroideae</taxon>
        <taxon>Heliantheae alliance</taxon>
        <taxon>Madieae</taxon>
        <taxon>Madiinae</taxon>
        <taxon>Deinandra</taxon>
    </lineage>
</organism>
<dbReference type="GO" id="GO:0008380">
    <property type="term" value="P:RNA splicing"/>
    <property type="evidence" value="ECO:0007669"/>
    <property type="project" value="UniProtKB-KW"/>
</dbReference>
<dbReference type="Proteomes" id="UP001408789">
    <property type="component" value="Unassembled WGS sequence"/>
</dbReference>
<dbReference type="CDD" id="cd00590">
    <property type="entry name" value="RRM_SF"/>
    <property type="match status" value="1"/>
</dbReference>
<dbReference type="PANTHER" id="PTHR23147">
    <property type="entry name" value="SERINE/ARGININE RICH SPLICING FACTOR"/>
    <property type="match status" value="1"/>
</dbReference>
<protein>
    <recommendedName>
        <fullName evidence="6">RRM domain-containing protein</fullName>
    </recommendedName>
</protein>
<dbReference type="GO" id="GO:0005681">
    <property type="term" value="C:spliceosomal complex"/>
    <property type="evidence" value="ECO:0007669"/>
    <property type="project" value="UniProtKB-KW"/>
</dbReference>
<dbReference type="Gene3D" id="3.30.70.330">
    <property type="match status" value="1"/>
</dbReference>
<keyword evidence="3" id="KW-0508">mRNA splicing</keyword>
<gene>
    <name evidence="7" type="ORF">SSX86_010031</name>
</gene>